<evidence type="ECO:0000256" key="1">
    <source>
        <dbReference type="SAM" id="Phobius"/>
    </source>
</evidence>
<dbReference type="Pfam" id="PF07332">
    <property type="entry name" value="Phage_holin_3_6"/>
    <property type="match status" value="1"/>
</dbReference>
<name>A0A126ZZA4_9MICC</name>
<keyword evidence="1" id="KW-0472">Membrane</keyword>
<accession>A0A126ZZA4</accession>
<feature type="transmembrane region" description="Helical" evidence="1">
    <location>
        <begin position="45"/>
        <end position="75"/>
    </location>
</feature>
<gene>
    <name evidence="2" type="ORF">SA2016_1601</name>
</gene>
<protein>
    <recommendedName>
        <fullName evidence="4">Integral membrane protein</fullName>
    </recommendedName>
</protein>
<evidence type="ECO:0000313" key="3">
    <source>
        <dbReference type="Proteomes" id="UP000070134"/>
    </source>
</evidence>
<dbReference type="KEGG" id="satk:SA2016_1601"/>
<evidence type="ECO:0000313" key="2">
    <source>
        <dbReference type="EMBL" id="AMM32277.1"/>
    </source>
</evidence>
<proteinExistence type="predicted"/>
<keyword evidence="1" id="KW-0812">Transmembrane</keyword>
<reference evidence="2 3" key="1">
    <citation type="submission" date="2016-02" db="EMBL/GenBank/DDBJ databases">
        <title>Complete genome of Sinomonas atrocyanea KCTC 3377.</title>
        <authorList>
            <person name="Kim K.M."/>
        </authorList>
    </citation>
    <scope>NUCLEOTIDE SEQUENCE [LARGE SCALE GENOMIC DNA]</scope>
    <source>
        <strain evidence="2 3">KCTC 3377</strain>
    </source>
</reference>
<keyword evidence="1" id="KW-1133">Transmembrane helix</keyword>
<dbReference type="STRING" id="37927.SA2016_1601"/>
<dbReference type="Proteomes" id="UP000070134">
    <property type="component" value="Chromosome"/>
</dbReference>
<dbReference type="EMBL" id="CP014518">
    <property type="protein sequence ID" value="AMM32277.1"/>
    <property type="molecule type" value="Genomic_DNA"/>
</dbReference>
<organism evidence="2 3">
    <name type="scientific">Sinomonas atrocyanea</name>
    <dbReference type="NCBI Taxonomy" id="37927"/>
    <lineage>
        <taxon>Bacteria</taxon>
        <taxon>Bacillati</taxon>
        <taxon>Actinomycetota</taxon>
        <taxon>Actinomycetes</taxon>
        <taxon>Micrococcales</taxon>
        <taxon>Micrococcaceae</taxon>
        <taxon>Sinomonas</taxon>
    </lineage>
</organism>
<feature type="transmembrane region" description="Helical" evidence="1">
    <location>
        <begin position="81"/>
        <end position="103"/>
    </location>
</feature>
<sequence>MPDDRRPKLAALPDLAGQAARLAPRQLNDELTLAKIEMKQRGKQAGIGAGLFGVALVFLGLLVIALVVAAILGLATVMPGWLAALVVSAAFLVILAIAALIGLRWVKKAMPLVPADAIRGLRYDVGIVTEGRSFDPRLLDPSTIQYKRAQATKEAEKARQQLEKEAQDRAHGKVKLPTPTEAELRERLAKRREHLLDVREGLVAEMDVKRQAGYLADDVRSALAGASGRSPFAKGAPGAQHNEDAARRGAEAAEMIRERWAPLTVFTVSATAFVVFLRKLVKS</sequence>
<dbReference type="AlphaFoldDB" id="A0A126ZZA4"/>
<keyword evidence="3" id="KW-1185">Reference proteome</keyword>
<feature type="transmembrane region" description="Helical" evidence="1">
    <location>
        <begin position="260"/>
        <end position="277"/>
    </location>
</feature>
<dbReference type="InterPro" id="IPR009937">
    <property type="entry name" value="Phage_holin_3_6"/>
</dbReference>
<evidence type="ECO:0008006" key="4">
    <source>
        <dbReference type="Google" id="ProtNLM"/>
    </source>
</evidence>
<dbReference type="PATRIC" id="fig|37927.3.peg.1649"/>